<evidence type="ECO:0000313" key="1">
    <source>
        <dbReference type="EMBL" id="SMY15374.1"/>
    </source>
</evidence>
<organism evidence="1 2">
    <name type="scientific">Photobacterium aquimaris</name>
    <dbReference type="NCBI Taxonomy" id="512643"/>
    <lineage>
        <taxon>Bacteria</taxon>
        <taxon>Pseudomonadati</taxon>
        <taxon>Pseudomonadota</taxon>
        <taxon>Gammaproteobacteria</taxon>
        <taxon>Vibrionales</taxon>
        <taxon>Vibrionaceae</taxon>
        <taxon>Photobacterium</taxon>
    </lineage>
</organism>
<evidence type="ECO:0000313" key="2">
    <source>
        <dbReference type="Proteomes" id="UP000196485"/>
    </source>
</evidence>
<dbReference type="EMBL" id="FYAH01000001">
    <property type="protein sequence ID" value="SMY15374.1"/>
    <property type="molecule type" value="Genomic_DNA"/>
</dbReference>
<gene>
    <name evidence="1" type="ORF">PAQU9191_00597</name>
</gene>
<reference evidence="2" key="1">
    <citation type="submission" date="2017-06" db="EMBL/GenBank/DDBJ databases">
        <authorList>
            <person name="Rodrigo-Torres L."/>
            <person name="Arahal R. D."/>
            <person name="Lucena T."/>
        </authorList>
    </citation>
    <scope>NUCLEOTIDE SEQUENCE [LARGE SCALE GENOMIC DNA]</scope>
    <source>
        <strain evidence="2">type strain: CECT 9192</strain>
    </source>
</reference>
<name>A0A1Y6KTJ2_9GAMM</name>
<protein>
    <submittedName>
        <fullName evidence="1">Uncharacterized protein</fullName>
    </submittedName>
</protein>
<sequence>MLLVQKDKRGYFYHALLEYYFCTKTVDSMNKKPDRQTAMRLLLSDVKQAFPLYDPETFVCGPDNKCIGCPKKLLELVDTEVSYWEHAIERGVIPQFDEIRQFGKLCKNVRRGLIRNNIMT</sequence>
<keyword evidence="2" id="KW-1185">Reference proteome</keyword>
<proteinExistence type="predicted"/>
<accession>A0A1Y6KTJ2</accession>
<dbReference type="AlphaFoldDB" id="A0A1Y6KTJ2"/>
<dbReference type="Proteomes" id="UP000196485">
    <property type="component" value="Unassembled WGS sequence"/>
</dbReference>